<organism evidence="1 2">
    <name type="scientific">Kockovaella imperatae</name>
    <dbReference type="NCBI Taxonomy" id="4999"/>
    <lineage>
        <taxon>Eukaryota</taxon>
        <taxon>Fungi</taxon>
        <taxon>Dikarya</taxon>
        <taxon>Basidiomycota</taxon>
        <taxon>Agaricomycotina</taxon>
        <taxon>Tremellomycetes</taxon>
        <taxon>Tremellales</taxon>
        <taxon>Cuniculitremaceae</taxon>
        <taxon>Kockovaella</taxon>
    </lineage>
</organism>
<dbReference type="AlphaFoldDB" id="A0A1Y1UHT9"/>
<proteinExistence type="predicted"/>
<dbReference type="Proteomes" id="UP000193218">
    <property type="component" value="Unassembled WGS sequence"/>
</dbReference>
<gene>
    <name evidence="1" type="ORF">BD324DRAFT_388584</name>
</gene>
<dbReference type="InParanoid" id="A0A1Y1UHT9"/>
<name>A0A1Y1UHT9_9TREE</name>
<sequence length="83" mass="9834">MHSLRVFICLYLPPRMTACFSPSELFRTRVEQQAFRRTHTEIRLGLRRFLARKSTDQVLGNYRSLLQVRHERSLVGEVRECLG</sequence>
<dbReference type="RefSeq" id="XP_021871608.1">
    <property type="nucleotide sequence ID" value="XM_022012654.1"/>
</dbReference>
<accession>A0A1Y1UHT9</accession>
<dbReference type="OrthoDB" id="26399at2759"/>
<dbReference type="EMBL" id="NBSH01000005">
    <property type="protein sequence ID" value="ORX37621.1"/>
    <property type="molecule type" value="Genomic_DNA"/>
</dbReference>
<reference evidence="1 2" key="1">
    <citation type="submission" date="2017-03" db="EMBL/GenBank/DDBJ databases">
        <title>Widespread Adenine N6-methylation of Active Genes in Fungi.</title>
        <authorList>
            <consortium name="DOE Joint Genome Institute"/>
            <person name="Mondo S.J."/>
            <person name="Dannebaum R.O."/>
            <person name="Kuo R.C."/>
            <person name="Louie K.B."/>
            <person name="Bewick A.J."/>
            <person name="Labutti K."/>
            <person name="Haridas S."/>
            <person name="Kuo A."/>
            <person name="Salamov A."/>
            <person name="Ahrendt S.R."/>
            <person name="Lau R."/>
            <person name="Bowen B.P."/>
            <person name="Lipzen A."/>
            <person name="Sullivan W."/>
            <person name="Andreopoulos W.B."/>
            <person name="Clum A."/>
            <person name="Lindquist E."/>
            <person name="Daum C."/>
            <person name="Northen T.R."/>
            <person name="Ramamoorthy G."/>
            <person name="Schmitz R.J."/>
            <person name="Gryganskyi A."/>
            <person name="Culley D."/>
            <person name="Magnuson J."/>
            <person name="James T.Y."/>
            <person name="O'Malley M.A."/>
            <person name="Stajich J.E."/>
            <person name="Spatafora J.W."/>
            <person name="Visel A."/>
            <person name="Grigoriev I.V."/>
        </authorList>
    </citation>
    <scope>NUCLEOTIDE SEQUENCE [LARGE SCALE GENOMIC DNA]</scope>
    <source>
        <strain evidence="1 2">NRRL Y-17943</strain>
    </source>
</reference>
<keyword evidence="2" id="KW-1185">Reference proteome</keyword>
<protein>
    <submittedName>
        <fullName evidence="1">Uncharacterized protein</fullName>
    </submittedName>
</protein>
<comment type="caution">
    <text evidence="1">The sequence shown here is derived from an EMBL/GenBank/DDBJ whole genome shotgun (WGS) entry which is preliminary data.</text>
</comment>
<evidence type="ECO:0000313" key="2">
    <source>
        <dbReference type="Proteomes" id="UP000193218"/>
    </source>
</evidence>
<dbReference type="GeneID" id="33554462"/>
<evidence type="ECO:0000313" key="1">
    <source>
        <dbReference type="EMBL" id="ORX37621.1"/>
    </source>
</evidence>